<dbReference type="AlphaFoldDB" id="A0A0B7AWX6"/>
<feature type="non-terminal residue" evidence="1">
    <location>
        <position position="1"/>
    </location>
</feature>
<organism evidence="1">
    <name type="scientific">Arion vulgaris</name>
    <dbReference type="NCBI Taxonomy" id="1028688"/>
    <lineage>
        <taxon>Eukaryota</taxon>
        <taxon>Metazoa</taxon>
        <taxon>Spiralia</taxon>
        <taxon>Lophotrochozoa</taxon>
        <taxon>Mollusca</taxon>
        <taxon>Gastropoda</taxon>
        <taxon>Heterobranchia</taxon>
        <taxon>Euthyneura</taxon>
        <taxon>Panpulmonata</taxon>
        <taxon>Eupulmonata</taxon>
        <taxon>Stylommatophora</taxon>
        <taxon>Helicina</taxon>
        <taxon>Arionoidea</taxon>
        <taxon>Arionidae</taxon>
        <taxon>Arion</taxon>
    </lineage>
</organism>
<protein>
    <submittedName>
        <fullName evidence="1">Uncharacterized protein</fullName>
    </submittedName>
</protein>
<accession>A0A0B7AWX6</accession>
<gene>
    <name evidence="1" type="primary">ORF148298</name>
</gene>
<proteinExistence type="predicted"/>
<sequence>LYQSILETSTGVFHVFFCPPTGQQIFLNKAANIMLKRVGTSSVLFDAVGNMECL</sequence>
<dbReference type="EMBL" id="HACG01038584">
    <property type="protein sequence ID" value="CEK85449.1"/>
    <property type="molecule type" value="Transcribed_RNA"/>
</dbReference>
<evidence type="ECO:0000313" key="1">
    <source>
        <dbReference type="EMBL" id="CEK85449.1"/>
    </source>
</evidence>
<name>A0A0B7AWX6_9EUPU</name>
<reference evidence="1" key="1">
    <citation type="submission" date="2014-12" db="EMBL/GenBank/DDBJ databases">
        <title>Insight into the proteome of Arion vulgaris.</title>
        <authorList>
            <person name="Aradska J."/>
            <person name="Bulat T."/>
            <person name="Smidak R."/>
            <person name="Sarate P."/>
            <person name="Gangsoo J."/>
            <person name="Sialana F."/>
            <person name="Bilban M."/>
            <person name="Lubec G."/>
        </authorList>
    </citation>
    <scope>NUCLEOTIDE SEQUENCE</scope>
    <source>
        <tissue evidence="1">Skin</tissue>
    </source>
</reference>